<dbReference type="RefSeq" id="WP_062284823.1">
    <property type="nucleotide sequence ID" value="NZ_LTBC01000009.1"/>
</dbReference>
<dbReference type="Pfam" id="PF04539">
    <property type="entry name" value="Sigma70_r3"/>
    <property type="match status" value="1"/>
</dbReference>
<dbReference type="GO" id="GO:0003677">
    <property type="term" value="F:DNA binding"/>
    <property type="evidence" value="ECO:0007669"/>
    <property type="project" value="UniProtKB-KW"/>
</dbReference>
<keyword evidence="5 7" id="KW-0238">DNA-binding</keyword>
<comment type="function">
    <text evidence="7">Sigma factors are initiation factors that promote the attachment of RNA polymerase to specific initiation sites and are then released.</text>
</comment>
<dbReference type="Gene3D" id="1.20.120.1810">
    <property type="match status" value="1"/>
</dbReference>
<dbReference type="PRINTS" id="PR00046">
    <property type="entry name" value="SIGMA70FCT"/>
</dbReference>
<dbReference type="InterPro" id="IPR014322">
    <property type="entry name" value="RNA_pol_sigma-B/F/G"/>
</dbReference>
<dbReference type="InterPro" id="IPR013325">
    <property type="entry name" value="RNA_pol_sigma_r2"/>
</dbReference>
<feature type="domain" description="HTH cro/C1-type" evidence="8">
    <location>
        <begin position="222"/>
        <end position="242"/>
    </location>
</feature>
<evidence type="ECO:0000256" key="3">
    <source>
        <dbReference type="ARBA" id="ARBA00023015"/>
    </source>
</evidence>
<dbReference type="InterPro" id="IPR014284">
    <property type="entry name" value="RNA_pol_sigma-70_dom"/>
</dbReference>
<comment type="caution">
    <text evidence="9">The sequence shown here is derived from an EMBL/GenBank/DDBJ whole genome shotgun (WGS) entry which is preliminary data.</text>
</comment>
<dbReference type="PROSITE" id="PS00715">
    <property type="entry name" value="SIGMA70_1"/>
    <property type="match status" value="1"/>
</dbReference>
<organism evidence="9 10">
    <name type="scientific">Moorella mulderi DSM 14980</name>
    <dbReference type="NCBI Taxonomy" id="1122241"/>
    <lineage>
        <taxon>Bacteria</taxon>
        <taxon>Bacillati</taxon>
        <taxon>Bacillota</taxon>
        <taxon>Clostridia</taxon>
        <taxon>Neomoorellales</taxon>
        <taxon>Neomoorellaceae</taxon>
        <taxon>Neomoorella</taxon>
    </lineage>
</organism>
<name>A0A151AVP9_9FIRM</name>
<evidence type="ECO:0000256" key="5">
    <source>
        <dbReference type="ARBA" id="ARBA00023125"/>
    </source>
</evidence>
<evidence type="ECO:0000256" key="6">
    <source>
        <dbReference type="ARBA" id="ARBA00023163"/>
    </source>
</evidence>
<accession>A0A151AVP9</accession>
<keyword evidence="6 7" id="KW-0804">Transcription</keyword>
<evidence type="ECO:0000256" key="2">
    <source>
        <dbReference type="ARBA" id="ARBA00022969"/>
    </source>
</evidence>
<protein>
    <recommendedName>
        <fullName evidence="7">RNA polymerase sigma factor</fullName>
    </recommendedName>
</protein>
<dbReference type="EMBL" id="LTBC01000009">
    <property type="protein sequence ID" value="KYH31633.1"/>
    <property type="molecule type" value="Genomic_DNA"/>
</dbReference>
<gene>
    <name evidence="9" type="primary">sigF_2</name>
    <name evidence="9" type="ORF">MOMUL_21890</name>
</gene>
<dbReference type="Gene3D" id="1.10.10.10">
    <property type="entry name" value="Winged helix-like DNA-binding domain superfamily/Winged helix DNA-binding domain"/>
    <property type="match status" value="2"/>
</dbReference>
<proteinExistence type="inferred from homology"/>
<dbReference type="CDD" id="cd06171">
    <property type="entry name" value="Sigma70_r4"/>
    <property type="match status" value="1"/>
</dbReference>
<dbReference type="Pfam" id="PF04542">
    <property type="entry name" value="Sigma70_r2"/>
    <property type="match status" value="1"/>
</dbReference>
<dbReference type="PROSITE" id="PS00716">
    <property type="entry name" value="SIGMA70_2"/>
    <property type="match status" value="1"/>
</dbReference>
<dbReference type="NCBIfam" id="NF004052">
    <property type="entry name" value="PRK05572.1"/>
    <property type="match status" value="1"/>
</dbReference>
<dbReference type="InterPro" id="IPR007627">
    <property type="entry name" value="RNA_pol_sigma70_r2"/>
</dbReference>
<evidence type="ECO:0000313" key="9">
    <source>
        <dbReference type="EMBL" id="KYH31633.1"/>
    </source>
</evidence>
<dbReference type="InterPro" id="IPR007630">
    <property type="entry name" value="RNA_pol_sigma70_r4"/>
</dbReference>
<dbReference type="PATRIC" id="fig|1122241.3.peg.2332"/>
<evidence type="ECO:0000259" key="8">
    <source>
        <dbReference type="PROSITE" id="PS50943"/>
    </source>
</evidence>
<dbReference type="GO" id="GO:0006352">
    <property type="term" value="P:DNA-templated transcription initiation"/>
    <property type="evidence" value="ECO:0007669"/>
    <property type="project" value="InterPro"/>
</dbReference>
<evidence type="ECO:0000256" key="4">
    <source>
        <dbReference type="ARBA" id="ARBA00023082"/>
    </source>
</evidence>
<sequence length="268" mass="30767">MRLSEMNLPRFPLLSEAETEELLRRAKAGDKEARERLINCNLKLVFNLVQRFENRNYELEDLFQIGTIGLIKAIDKFDLSYQVRFSTYAVPMILGEIRRFLRDDSTVKVSRSLKETAFKVNRTREELAKKLGREPAIGEIAEALDLSREEIVAALEAVQMPGSIHDTIYQDDGDPIYVLDQLAAEEGEEPAWLDKIALKEVLRKIPEKHRRVLVMRFFQDKTQAQVAARMGLSQVQISRIERQALQKIRELLQAEGNEEATPADKENG</sequence>
<keyword evidence="2" id="KW-0749">Sporulation</keyword>
<dbReference type="SUPFAM" id="SSF88659">
    <property type="entry name" value="Sigma3 and sigma4 domains of RNA polymerase sigma factors"/>
    <property type="match status" value="2"/>
</dbReference>
<dbReference type="InterPro" id="IPR013324">
    <property type="entry name" value="RNA_pol_sigma_r3/r4-like"/>
</dbReference>
<keyword evidence="3 7" id="KW-0805">Transcription regulation</keyword>
<reference evidence="9 10" key="1">
    <citation type="submission" date="2016-02" db="EMBL/GenBank/DDBJ databases">
        <title>Genome sequence of Moorella mulderi DSM 14980.</title>
        <authorList>
            <person name="Poehlein A."/>
            <person name="Daniel R."/>
        </authorList>
    </citation>
    <scope>NUCLEOTIDE SEQUENCE [LARGE SCALE GENOMIC DNA]</scope>
    <source>
        <strain evidence="9 10">DSM 14980</strain>
    </source>
</reference>
<evidence type="ECO:0000313" key="10">
    <source>
        <dbReference type="Proteomes" id="UP000075670"/>
    </source>
</evidence>
<dbReference type="PANTHER" id="PTHR30603">
    <property type="entry name" value="RNA POLYMERASE SIGMA FACTOR RPO"/>
    <property type="match status" value="1"/>
</dbReference>
<dbReference type="Proteomes" id="UP000075670">
    <property type="component" value="Unassembled WGS sequence"/>
</dbReference>
<dbReference type="AlphaFoldDB" id="A0A151AVP9"/>
<dbReference type="PIRSF" id="PIRSF000770">
    <property type="entry name" value="RNA_pol_sigma-SigE/K"/>
    <property type="match status" value="1"/>
</dbReference>
<keyword evidence="10" id="KW-1185">Reference proteome</keyword>
<dbReference type="InterPro" id="IPR050239">
    <property type="entry name" value="Sigma-70_RNA_pol_init_factors"/>
</dbReference>
<evidence type="ECO:0000256" key="7">
    <source>
        <dbReference type="RuleBase" id="RU362124"/>
    </source>
</evidence>
<dbReference type="NCBIfam" id="TIGR02937">
    <property type="entry name" value="sigma70-ECF"/>
    <property type="match status" value="1"/>
</dbReference>
<dbReference type="OrthoDB" id="9809557at2"/>
<dbReference type="NCBIfam" id="TIGR02980">
    <property type="entry name" value="SigBFG"/>
    <property type="match status" value="1"/>
</dbReference>
<keyword evidence="4 7" id="KW-0731">Sigma factor</keyword>
<dbReference type="InterPro" id="IPR036388">
    <property type="entry name" value="WH-like_DNA-bd_sf"/>
</dbReference>
<dbReference type="InterPro" id="IPR001387">
    <property type="entry name" value="Cro/C1-type_HTH"/>
</dbReference>
<dbReference type="Pfam" id="PF04545">
    <property type="entry name" value="Sigma70_r4"/>
    <property type="match status" value="1"/>
</dbReference>
<dbReference type="GO" id="GO:0016987">
    <property type="term" value="F:sigma factor activity"/>
    <property type="evidence" value="ECO:0007669"/>
    <property type="project" value="UniProtKB-KW"/>
</dbReference>
<dbReference type="InterPro" id="IPR000943">
    <property type="entry name" value="RNA_pol_sigma70"/>
</dbReference>
<dbReference type="InterPro" id="IPR014236">
    <property type="entry name" value="RNA_pol_sigma-F"/>
</dbReference>
<comment type="similarity">
    <text evidence="1 7">Belongs to the sigma-70 factor family.</text>
</comment>
<dbReference type="NCBIfam" id="TIGR02885">
    <property type="entry name" value="spore_sigF"/>
    <property type="match status" value="1"/>
</dbReference>
<dbReference type="GO" id="GO:0030435">
    <property type="term" value="P:sporulation resulting in formation of a cellular spore"/>
    <property type="evidence" value="ECO:0007669"/>
    <property type="project" value="UniProtKB-KW"/>
</dbReference>
<dbReference type="SUPFAM" id="SSF88946">
    <property type="entry name" value="Sigma2 domain of RNA polymerase sigma factors"/>
    <property type="match status" value="1"/>
</dbReference>
<dbReference type="PROSITE" id="PS50943">
    <property type="entry name" value="HTH_CROC1"/>
    <property type="match status" value="1"/>
</dbReference>
<dbReference type="InterPro" id="IPR007624">
    <property type="entry name" value="RNA_pol_sigma70_r3"/>
</dbReference>
<dbReference type="PANTHER" id="PTHR30603:SF19">
    <property type="entry name" value="RNA POLYMERASE SIGMA-F FACTOR"/>
    <property type="match status" value="1"/>
</dbReference>
<evidence type="ECO:0000256" key="1">
    <source>
        <dbReference type="ARBA" id="ARBA00007788"/>
    </source>
</evidence>